<gene>
    <name evidence="1" type="ORF">Val02_16870</name>
</gene>
<dbReference type="Proteomes" id="UP000619260">
    <property type="component" value="Unassembled WGS sequence"/>
</dbReference>
<dbReference type="SUPFAM" id="SSF160631">
    <property type="entry name" value="SMI1/KNR4-like"/>
    <property type="match status" value="1"/>
</dbReference>
<accession>A0A8J4DPD8</accession>
<evidence type="ECO:0000313" key="1">
    <source>
        <dbReference type="EMBL" id="GIJ44801.1"/>
    </source>
</evidence>
<protein>
    <submittedName>
        <fullName evidence="1">SMI1/KNR4 family protein</fullName>
    </submittedName>
</protein>
<dbReference type="InterPro" id="IPR037883">
    <property type="entry name" value="Knr4/Smi1-like_sf"/>
</dbReference>
<sequence>MTGWRELVAGLLPEATFGEPATGAEVRAIVDGLGQPVPKDLTALLCEVGSVRDSYGTEVVWSAARILRDNRSFRADADYRSLYMPFEPLMFFGDAPDASQFGFVRQPVRPDVFVWDHETDGRWWVARDLEDYLRRAFATTDPDWWCR</sequence>
<dbReference type="AlphaFoldDB" id="A0A8J4DPD8"/>
<dbReference type="Gene3D" id="3.40.1580.10">
    <property type="entry name" value="SMI1/KNR4-like"/>
    <property type="match status" value="1"/>
</dbReference>
<proteinExistence type="predicted"/>
<keyword evidence="2" id="KW-1185">Reference proteome</keyword>
<reference evidence="1" key="1">
    <citation type="submission" date="2021-01" db="EMBL/GenBank/DDBJ databases">
        <title>Whole genome shotgun sequence of Virgisporangium aliadipatigenens NBRC 105644.</title>
        <authorList>
            <person name="Komaki H."/>
            <person name="Tamura T."/>
        </authorList>
    </citation>
    <scope>NUCLEOTIDE SEQUENCE</scope>
    <source>
        <strain evidence="1">NBRC 105644</strain>
    </source>
</reference>
<evidence type="ECO:0000313" key="2">
    <source>
        <dbReference type="Proteomes" id="UP000619260"/>
    </source>
</evidence>
<dbReference type="Pfam" id="PF14568">
    <property type="entry name" value="SUKH_6"/>
    <property type="match status" value="1"/>
</dbReference>
<comment type="caution">
    <text evidence="1">The sequence shown here is derived from an EMBL/GenBank/DDBJ whole genome shotgun (WGS) entry which is preliminary data.</text>
</comment>
<organism evidence="1 2">
    <name type="scientific">Virgisporangium aliadipatigenens</name>
    <dbReference type="NCBI Taxonomy" id="741659"/>
    <lineage>
        <taxon>Bacteria</taxon>
        <taxon>Bacillati</taxon>
        <taxon>Actinomycetota</taxon>
        <taxon>Actinomycetes</taxon>
        <taxon>Micromonosporales</taxon>
        <taxon>Micromonosporaceae</taxon>
        <taxon>Virgisporangium</taxon>
    </lineage>
</organism>
<dbReference type="RefSeq" id="WP_203898335.1">
    <property type="nucleotide sequence ID" value="NZ_BOPF01000004.1"/>
</dbReference>
<dbReference type="EMBL" id="BOPF01000004">
    <property type="protein sequence ID" value="GIJ44801.1"/>
    <property type="molecule type" value="Genomic_DNA"/>
</dbReference>
<name>A0A8J4DPD8_9ACTN</name>